<dbReference type="InterPro" id="IPR006175">
    <property type="entry name" value="YjgF/YER057c/UK114"/>
</dbReference>
<dbReference type="Gene3D" id="3.30.1330.40">
    <property type="entry name" value="RutC-like"/>
    <property type="match status" value="1"/>
</dbReference>
<reference evidence="1 2" key="1">
    <citation type="journal article" date="2024" name="Commun. Biol.">
        <title>Comparative genomic analysis of thermophilic fungi reveals convergent evolutionary adaptations and gene losses.</title>
        <authorList>
            <person name="Steindorff A.S."/>
            <person name="Aguilar-Pontes M.V."/>
            <person name="Robinson A.J."/>
            <person name="Andreopoulos B."/>
            <person name="LaButti K."/>
            <person name="Kuo A."/>
            <person name="Mondo S."/>
            <person name="Riley R."/>
            <person name="Otillar R."/>
            <person name="Haridas S."/>
            <person name="Lipzen A."/>
            <person name="Grimwood J."/>
            <person name="Schmutz J."/>
            <person name="Clum A."/>
            <person name="Reid I.D."/>
            <person name="Moisan M.C."/>
            <person name="Butler G."/>
            <person name="Nguyen T.T.M."/>
            <person name="Dewar K."/>
            <person name="Conant G."/>
            <person name="Drula E."/>
            <person name="Henrissat B."/>
            <person name="Hansel C."/>
            <person name="Singer S."/>
            <person name="Hutchinson M.I."/>
            <person name="de Vries R.P."/>
            <person name="Natvig D.O."/>
            <person name="Powell A.J."/>
            <person name="Tsang A."/>
            <person name="Grigoriev I.V."/>
        </authorList>
    </citation>
    <scope>NUCLEOTIDE SEQUENCE [LARGE SCALE GENOMIC DNA]</scope>
    <source>
        <strain evidence="1 2">CBS 494.80</strain>
    </source>
</reference>
<dbReference type="PANTHER" id="PTHR43857:SF1">
    <property type="entry name" value="YJGH FAMILY PROTEIN"/>
    <property type="match status" value="1"/>
</dbReference>
<dbReference type="SUPFAM" id="SSF55298">
    <property type="entry name" value="YjgF-like"/>
    <property type="match status" value="1"/>
</dbReference>
<organism evidence="1 2">
    <name type="scientific">Oculimacula yallundae</name>
    <dbReference type="NCBI Taxonomy" id="86028"/>
    <lineage>
        <taxon>Eukaryota</taxon>
        <taxon>Fungi</taxon>
        <taxon>Dikarya</taxon>
        <taxon>Ascomycota</taxon>
        <taxon>Pezizomycotina</taxon>
        <taxon>Leotiomycetes</taxon>
        <taxon>Helotiales</taxon>
        <taxon>Ploettnerulaceae</taxon>
        <taxon>Oculimacula</taxon>
    </lineage>
</organism>
<dbReference type="EMBL" id="JAZHXI010000011">
    <property type="protein sequence ID" value="KAL2066623.1"/>
    <property type="molecule type" value="Genomic_DNA"/>
</dbReference>
<accession>A0ABR4CBW0</accession>
<dbReference type="InterPro" id="IPR035959">
    <property type="entry name" value="RutC-like_sf"/>
</dbReference>
<dbReference type="Proteomes" id="UP001595075">
    <property type="component" value="Unassembled WGS sequence"/>
</dbReference>
<protein>
    <recommendedName>
        <fullName evidence="3">YjgF-like protein</fullName>
    </recommendedName>
</protein>
<comment type="caution">
    <text evidence="1">The sequence shown here is derived from an EMBL/GenBank/DDBJ whole genome shotgun (WGS) entry which is preliminary data.</text>
</comment>
<evidence type="ECO:0000313" key="2">
    <source>
        <dbReference type="Proteomes" id="UP001595075"/>
    </source>
</evidence>
<dbReference type="CDD" id="cd06154">
    <property type="entry name" value="YjgF_YER057c_UK114_like_6"/>
    <property type="match status" value="1"/>
</dbReference>
<dbReference type="Pfam" id="PF01042">
    <property type="entry name" value="Ribonuc_L-PSP"/>
    <property type="match status" value="1"/>
</dbReference>
<name>A0ABR4CBW0_9HELO</name>
<proteinExistence type="predicted"/>
<gene>
    <name evidence="1" type="ORF">VTL71DRAFT_2694</name>
</gene>
<evidence type="ECO:0008006" key="3">
    <source>
        <dbReference type="Google" id="ProtNLM"/>
    </source>
</evidence>
<keyword evidence="2" id="KW-1185">Reference proteome</keyword>
<evidence type="ECO:0000313" key="1">
    <source>
        <dbReference type="EMBL" id="KAL2066623.1"/>
    </source>
</evidence>
<sequence>MARRHISSASAFEEEIGYSRAVVTGSWICVSGTTGHEIATNLTLKLRYDYATGQLSPSIITQTEQTLTNIETALKEAGASFKDVIKVTYILPDKKEFPLIWPVLKRVFGDTGIKPAATMMQAELMRDEMRIEIEVMARIGNGEGEA</sequence>
<dbReference type="PANTHER" id="PTHR43857">
    <property type="entry name" value="BLR7761 PROTEIN"/>
    <property type="match status" value="1"/>
</dbReference>